<proteinExistence type="predicted"/>
<reference evidence="1 2" key="1">
    <citation type="journal article" date="2007" name="Proc. Natl. Acad. Sci. U.S.A.">
        <title>The tiny eukaryote Ostreococcus provides genomic insights into the paradox of plankton speciation.</title>
        <authorList>
            <person name="Palenik B."/>
            <person name="Grimwood J."/>
            <person name="Aerts A."/>
            <person name="Rouze P."/>
            <person name="Salamov A."/>
            <person name="Putnam N."/>
            <person name="Dupont C."/>
            <person name="Jorgensen R."/>
            <person name="Derelle E."/>
            <person name="Rombauts S."/>
            <person name="Zhou K."/>
            <person name="Otillar R."/>
            <person name="Merchant S.S."/>
            <person name="Podell S."/>
            <person name="Gaasterland T."/>
            <person name="Napoli C."/>
            <person name="Gendler K."/>
            <person name="Manuell A."/>
            <person name="Tai V."/>
            <person name="Vallon O."/>
            <person name="Piganeau G."/>
            <person name="Jancek S."/>
            <person name="Heijde M."/>
            <person name="Jabbari K."/>
            <person name="Bowler C."/>
            <person name="Lohr M."/>
            <person name="Robbens S."/>
            <person name="Werner G."/>
            <person name="Dubchak I."/>
            <person name="Pazour G.J."/>
            <person name="Ren Q."/>
            <person name="Paulsen I."/>
            <person name="Delwiche C."/>
            <person name="Schmutz J."/>
            <person name="Rokhsar D."/>
            <person name="Van de Peer Y."/>
            <person name="Moreau H."/>
            <person name="Grigoriev I.V."/>
        </authorList>
    </citation>
    <scope>NUCLEOTIDE SEQUENCE [LARGE SCALE GENOMIC DNA]</scope>
    <source>
        <strain evidence="1 2">CCE9901</strain>
    </source>
</reference>
<dbReference type="RefSeq" id="XP_001417313.1">
    <property type="nucleotide sequence ID" value="XM_001417276.1"/>
</dbReference>
<dbReference type="GeneID" id="5001619"/>
<dbReference type="EMBL" id="CP000584">
    <property type="protein sequence ID" value="ABO95606.1"/>
    <property type="molecule type" value="Genomic_DNA"/>
</dbReference>
<evidence type="ECO:0000313" key="2">
    <source>
        <dbReference type="Proteomes" id="UP000001568"/>
    </source>
</evidence>
<keyword evidence="2" id="KW-1185">Reference proteome</keyword>
<dbReference type="Proteomes" id="UP000001568">
    <property type="component" value="Chromosome 4"/>
</dbReference>
<name>A4RWD9_OSTLU</name>
<dbReference type="KEGG" id="olu:OSTLU_31305"/>
<dbReference type="Gramene" id="ABO95606">
    <property type="protein sequence ID" value="ABO95606"/>
    <property type="gene ID" value="OSTLU_31305"/>
</dbReference>
<dbReference type="AlphaFoldDB" id="A4RWD9"/>
<dbReference type="HOGENOM" id="CLU_1799697_0_0_1"/>
<protein>
    <submittedName>
        <fullName evidence="1">Uncharacterized protein</fullName>
    </submittedName>
</protein>
<organism evidence="1 2">
    <name type="scientific">Ostreococcus lucimarinus (strain CCE9901)</name>
    <dbReference type="NCBI Taxonomy" id="436017"/>
    <lineage>
        <taxon>Eukaryota</taxon>
        <taxon>Viridiplantae</taxon>
        <taxon>Chlorophyta</taxon>
        <taxon>Mamiellophyceae</taxon>
        <taxon>Mamiellales</taxon>
        <taxon>Bathycoccaceae</taxon>
        <taxon>Ostreococcus</taxon>
    </lineage>
</organism>
<sequence length="144" mass="17106">MRVVEKLAYRGATNRIVAYYDPARVVEMQRKWIETLMDEKVLLIERLRRARRIADENRESALAWRRAYVDCRANKNAFAEPKPIVAKPHDATSWSPAWSWYAHPRSKSTVKTVNVIRRFCPIVAELRLRRIVEWMARRLVSTKR</sequence>
<evidence type="ECO:0000313" key="1">
    <source>
        <dbReference type="EMBL" id="ABO95606.1"/>
    </source>
</evidence>
<accession>A4RWD9</accession>
<gene>
    <name evidence="1" type="ORF">OSTLU_31305</name>
</gene>